<organism evidence="3 4">
    <name type="scientific">Fraxinus pennsylvanica</name>
    <dbReference type="NCBI Taxonomy" id="56036"/>
    <lineage>
        <taxon>Eukaryota</taxon>
        <taxon>Viridiplantae</taxon>
        <taxon>Streptophyta</taxon>
        <taxon>Embryophyta</taxon>
        <taxon>Tracheophyta</taxon>
        <taxon>Spermatophyta</taxon>
        <taxon>Magnoliopsida</taxon>
        <taxon>eudicotyledons</taxon>
        <taxon>Gunneridae</taxon>
        <taxon>Pentapetalae</taxon>
        <taxon>asterids</taxon>
        <taxon>lamiids</taxon>
        <taxon>Lamiales</taxon>
        <taxon>Oleaceae</taxon>
        <taxon>Oleeae</taxon>
        <taxon>Fraxinus</taxon>
    </lineage>
</organism>
<sequence length="171" mass="19265">MAQNRRNLTGQFHVPKPTTPSDGNSIDFGRSKMEPNAKTRNVRWSDEMDGFLITSLVEQVLAGHKRSDNGFTTFQVSKAVDRVLNGCRVMVSDKNVRARLKTLKKDYAEVRQLLHMSGFGLDPETGHIIADVVAWEDFITGKPDFGKWRTKLCPRYDEMETIFGNDAATGD</sequence>
<proteinExistence type="predicted"/>
<evidence type="ECO:0000256" key="1">
    <source>
        <dbReference type="SAM" id="MobiDB-lite"/>
    </source>
</evidence>
<feature type="compositionally biased region" description="Polar residues" evidence="1">
    <location>
        <begin position="1"/>
        <end position="10"/>
    </location>
</feature>
<accession>A0AAD1ZZI2</accession>
<feature type="domain" description="Myb/SANT-like" evidence="2">
    <location>
        <begin position="43"/>
        <end position="137"/>
    </location>
</feature>
<dbReference type="EMBL" id="OU503051">
    <property type="protein sequence ID" value="CAI9778473.1"/>
    <property type="molecule type" value="Genomic_DNA"/>
</dbReference>
<dbReference type="AlphaFoldDB" id="A0AAD1ZZI2"/>
<keyword evidence="4" id="KW-1185">Reference proteome</keyword>
<dbReference type="Pfam" id="PF12776">
    <property type="entry name" value="Myb_DNA-bind_3"/>
    <property type="match status" value="1"/>
</dbReference>
<evidence type="ECO:0000259" key="2">
    <source>
        <dbReference type="Pfam" id="PF12776"/>
    </source>
</evidence>
<dbReference type="PANTHER" id="PTHR46929:SF3">
    <property type="entry name" value="MYB_SANT-LIKE DOMAIN-CONTAINING PROTEIN"/>
    <property type="match status" value="1"/>
</dbReference>
<name>A0AAD1ZZI2_9LAMI</name>
<protein>
    <recommendedName>
        <fullName evidence="2">Myb/SANT-like domain-containing protein</fullName>
    </recommendedName>
</protein>
<dbReference type="PANTHER" id="PTHR46929">
    <property type="entry name" value="EXPRESSED PROTEIN"/>
    <property type="match status" value="1"/>
</dbReference>
<feature type="region of interest" description="Disordered" evidence="1">
    <location>
        <begin position="1"/>
        <end position="34"/>
    </location>
</feature>
<dbReference type="Proteomes" id="UP000834106">
    <property type="component" value="Chromosome 16"/>
</dbReference>
<evidence type="ECO:0000313" key="3">
    <source>
        <dbReference type="EMBL" id="CAI9778473.1"/>
    </source>
</evidence>
<dbReference type="InterPro" id="IPR024752">
    <property type="entry name" value="Myb/SANT-like_dom"/>
</dbReference>
<evidence type="ECO:0000313" key="4">
    <source>
        <dbReference type="Proteomes" id="UP000834106"/>
    </source>
</evidence>
<reference evidence="3" key="1">
    <citation type="submission" date="2023-05" db="EMBL/GenBank/DDBJ databases">
        <authorList>
            <person name="Huff M."/>
        </authorList>
    </citation>
    <scope>NUCLEOTIDE SEQUENCE</scope>
</reference>
<gene>
    <name evidence="3" type="ORF">FPE_LOCUS25903</name>
</gene>